<evidence type="ECO:0000256" key="2">
    <source>
        <dbReference type="ARBA" id="ARBA00008639"/>
    </source>
</evidence>
<dbReference type="InterPro" id="IPR027278">
    <property type="entry name" value="ACCD_DCysDesulf"/>
</dbReference>
<keyword evidence="3" id="KW-0663">Pyridoxal phosphate</keyword>
<dbReference type="InterPro" id="IPR036052">
    <property type="entry name" value="TrpB-like_PALP_sf"/>
</dbReference>
<comment type="cofactor">
    <cofactor evidence="1">
        <name>pyridoxal 5'-phosphate</name>
        <dbReference type="ChEBI" id="CHEBI:597326"/>
    </cofactor>
</comment>
<accession>A0ABR2DET9</accession>
<evidence type="ECO:0000313" key="4">
    <source>
        <dbReference type="EMBL" id="KAK8537296.1"/>
    </source>
</evidence>
<dbReference type="SUPFAM" id="SSF53686">
    <property type="entry name" value="Tryptophan synthase beta subunit-like PLP-dependent enzymes"/>
    <property type="match status" value="1"/>
</dbReference>
<dbReference type="Proteomes" id="UP001472677">
    <property type="component" value="Unassembled WGS sequence"/>
</dbReference>
<name>A0ABR2DET9_9ROSI</name>
<reference evidence="4 5" key="1">
    <citation type="journal article" date="2024" name="G3 (Bethesda)">
        <title>Genome assembly of Hibiscus sabdariffa L. provides insights into metabolisms of medicinal natural products.</title>
        <authorList>
            <person name="Kim T."/>
        </authorList>
    </citation>
    <scope>NUCLEOTIDE SEQUENCE [LARGE SCALE GENOMIC DNA]</scope>
    <source>
        <strain evidence="4">TK-2024</strain>
        <tissue evidence="4">Old leaves</tissue>
    </source>
</reference>
<dbReference type="PANTHER" id="PTHR43780:SF7">
    <property type="entry name" value="D-CYSTEINE DESULFHYDRASE 2, MITOCHONDRIAL"/>
    <property type="match status" value="1"/>
</dbReference>
<gene>
    <name evidence="4" type="ORF">V6N12_043462</name>
</gene>
<sequence>MKLHCFPTKTALTAISKNGLPSAQAFPKAKPSGEEFMSKLLDRRWTLLSPDTKIHQITVSSTQGRKGGGLFSNVSFANNNQPHLGNKMSEDNQGLSFYIVRDDLLHPFVNGNKARKLDGLLPLIEDHGVTDVVTCGGCQSAHAAAVAVSCAERGLKSHLLLRGEQPQILTGYNLISTIYGNVTYVPRSFYAHREEMLRRHANMIADNTSSVIYCNDIIDASLASQTFESSKFVQMDAPRGTENNSNKVAIVNEGAGDAVALLGMFRLVDYLPQEHLLGKKRAFNFVVDSGTGTTAIGLGLSAMYLGLPWKITAIMLADTIDSYRQQERRLIAEFKRQFCFLLDSDKLNGANDGIVNWVDRCHPRKFGNILEGEIDACQQVAQQTGILLDPVYTLAAWETVTRITCAHEADVNVVMLHTGGTLGMFGLAQSGNRVRPFVRVATVTEHDDKHKLLIARTSAEAKARHGLALRLPMPLISKAISAGLQLGL</sequence>
<evidence type="ECO:0008006" key="6">
    <source>
        <dbReference type="Google" id="ProtNLM"/>
    </source>
</evidence>
<dbReference type="PANTHER" id="PTHR43780">
    <property type="entry name" value="1-AMINOCYCLOPROPANE-1-CARBOXYLATE DEAMINASE-RELATED"/>
    <property type="match status" value="1"/>
</dbReference>
<proteinExistence type="inferred from homology"/>
<evidence type="ECO:0000313" key="5">
    <source>
        <dbReference type="Proteomes" id="UP001472677"/>
    </source>
</evidence>
<dbReference type="Gene3D" id="3.40.50.1100">
    <property type="match status" value="2"/>
</dbReference>
<dbReference type="EMBL" id="JBBPBM010000028">
    <property type="protein sequence ID" value="KAK8537296.1"/>
    <property type="molecule type" value="Genomic_DNA"/>
</dbReference>
<comment type="similarity">
    <text evidence="2">Belongs to the ACC deaminase/D-cysteine desulfhydrase family.</text>
</comment>
<protein>
    <recommendedName>
        <fullName evidence="6">Tryptophan synthase beta chain-like PALP domain-containing protein</fullName>
    </recommendedName>
</protein>
<organism evidence="4 5">
    <name type="scientific">Hibiscus sabdariffa</name>
    <name type="common">roselle</name>
    <dbReference type="NCBI Taxonomy" id="183260"/>
    <lineage>
        <taxon>Eukaryota</taxon>
        <taxon>Viridiplantae</taxon>
        <taxon>Streptophyta</taxon>
        <taxon>Embryophyta</taxon>
        <taxon>Tracheophyta</taxon>
        <taxon>Spermatophyta</taxon>
        <taxon>Magnoliopsida</taxon>
        <taxon>eudicotyledons</taxon>
        <taxon>Gunneridae</taxon>
        <taxon>Pentapetalae</taxon>
        <taxon>rosids</taxon>
        <taxon>malvids</taxon>
        <taxon>Malvales</taxon>
        <taxon>Malvaceae</taxon>
        <taxon>Malvoideae</taxon>
        <taxon>Hibiscus</taxon>
    </lineage>
</organism>
<evidence type="ECO:0000256" key="1">
    <source>
        <dbReference type="ARBA" id="ARBA00001933"/>
    </source>
</evidence>
<comment type="caution">
    <text evidence="4">The sequence shown here is derived from an EMBL/GenBank/DDBJ whole genome shotgun (WGS) entry which is preliminary data.</text>
</comment>
<evidence type="ECO:0000256" key="3">
    <source>
        <dbReference type="ARBA" id="ARBA00022898"/>
    </source>
</evidence>
<keyword evidence="5" id="KW-1185">Reference proteome</keyword>